<evidence type="ECO:0000256" key="7">
    <source>
        <dbReference type="RuleBase" id="RU079119"/>
    </source>
</evidence>
<dbReference type="InterPro" id="IPR039859">
    <property type="entry name" value="PFA4/ZDH16/20/ERF2-like"/>
</dbReference>
<dbReference type="GO" id="GO:0019706">
    <property type="term" value="F:protein-cysteine S-palmitoyltransferase activity"/>
    <property type="evidence" value="ECO:0007669"/>
    <property type="project" value="UniProtKB-EC"/>
</dbReference>
<keyword evidence="4 7" id="KW-1133">Transmembrane helix</keyword>
<dbReference type="Proteomes" id="UP000828390">
    <property type="component" value="Unassembled WGS sequence"/>
</dbReference>
<dbReference type="GO" id="GO:0016020">
    <property type="term" value="C:membrane"/>
    <property type="evidence" value="ECO:0007669"/>
    <property type="project" value="UniProtKB-SubCell"/>
</dbReference>
<name>A0A9D4RWS0_DREPO</name>
<reference evidence="9" key="2">
    <citation type="submission" date="2020-11" db="EMBL/GenBank/DDBJ databases">
        <authorList>
            <person name="McCartney M.A."/>
            <person name="Auch B."/>
            <person name="Kono T."/>
            <person name="Mallez S."/>
            <person name="Becker A."/>
            <person name="Gohl D.M."/>
            <person name="Silverstein K.A.T."/>
            <person name="Koren S."/>
            <person name="Bechman K.B."/>
            <person name="Herman A."/>
            <person name="Abrahante J.E."/>
            <person name="Garbe J."/>
        </authorList>
    </citation>
    <scope>NUCLEOTIDE SEQUENCE</scope>
    <source>
        <strain evidence="9">Duluth1</strain>
        <tissue evidence="9">Whole animal</tissue>
    </source>
</reference>
<evidence type="ECO:0000256" key="1">
    <source>
        <dbReference type="ARBA" id="ARBA00004141"/>
    </source>
</evidence>
<keyword evidence="10" id="KW-1185">Reference proteome</keyword>
<evidence type="ECO:0000256" key="2">
    <source>
        <dbReference type="ARBA" id="ARBA00022679"/>
    </source>
</evidence>
<accession>A0A9D4RWS0</accession>
<evidence type="ECO:0000256" key="3">
    <source>
        <dbReference type="ARBA" id="ARBA00022692"/>
    </source>
</evidence>
<evidence type="ECO:0000256" key="5">
    <source>
        <dbReference type="ARBA" id="ARBA00023136"/>
    </source>
</evidence>
<evidence type="ECO:0000259" key="8">
    <source>
        <dbReference type="Pfam" id="PF01529"/>
    </source>
</evidence>
<dbReference type="Pfam" id="PF01529">
    <property type="entry name" value="DHHC"/>
    <property type="match status" value="1"/>
</dbReference>
<evidence type="ECO:0000313" key="10">
    <source>
        <dbReference type="Proteomes" id="UP000828390"/>
    </source>
</evidence>
<dbReference type="PANTHER" id="PTHR22883">
    <property type="entry name" value="ZINC FINGER DHHC DOMAIN CONTAINING PROTEIN"/>
    <property type="match status" value="1"/>
</dbReference>
<dbReference type="EC" id="2.3.1.225" evidence="7"/>
<dbReference type="GO" id="GO:0006612">
    <property type="term" value="P:protein targeting to membrane"/>
    <property type="evidence" value="ECO:0007669"/>
    <property type="project" value="TreeGrafter"/>
</dbReference>
<proteinExistence type="inferred from homology"/>
<reference evidence="9" key="1">
    <citation type="journal article" date="2019" name="bioRxiv">
        <title>The Genome of the Zebra Mussel, Dreissena polymorpha: A Resource for Invasive Species Research.</title>
        <authorList>
            <person name="McCartney M.A."/>
            <person name="Auch B."/>
            <person name="Kono T."/>
            <person name="Mallez S."/>
            <person name="Zhang Y."/>
            <person name="Obille A."/>
            <person name="Becker A."/>
            <person name="Abrahante J.E."/>
            <person name="Garbe J."/>
            <person name="Badalamenti J.P."/>
            <person name="Herman A."/>
            <person name="Mangelson H."/>
            <person name="Liachko I."/>
            <person name="Sullivan S."/>
            <person name="Sone E.D."/>
            <person name="Koren S."/>
            <person name="Silverstein K.A.T."/>
            <person name="Beckman K.B."/>
            <person name="Gohl D.M."/>
        </authorList>
    </citation>
    <scope>NUCLEOTIDE SEQUENCE</scope>
    <source>
        <strain evidence="9">Duluth1</strain>
        <tissue evidence="9">Whole animal</tissue>
    </source>
</reference>
<organism evidence="9 10">
    <name type="scientific">Dreissena polymorpha</name>
    <name type="common">Zebra mussel</name>
    <name type="synonym">Mytilus polymorpha</name>
    <dbReference type="NCBI Taxonomy" id="45954"/>
    <lineage>
        <taxon>Eukaryota</taxon>
        <taxon>Metazoa</taxon>
        <taxon>Spiralia</taxon>
        <taxon>Lophotrochozoa</taxon>
        <taxon>Mollusca</taxon>
        <taxon>Bivalvia</taxon>
        <taxon>Autobranchia</taxon>
        <taxon>Heteroconchia</taxon>
        <taxon>Euheterodonta</taxon>
        <taxon>Imparidentia</taxon>
        <taxon>Neoheterodontei</taxon>
        <taxon>Myida</taxon>
        <taxon>Dreissenoidea</taxon>
        <taxon>Dreissenidae</taxon>
        <taxon>Dreissena</taxon>
    </lineage>
</organism>
<feature type="transmembrane region" description="Helical" evidence="7">
    <location>
        <begin position="116"/>
        <end position="138"/>
    </location>
</feature>
<comment type="subcellular location">
    <subcellularLocation>
        <location evidence="1">Membrane</location>
        <topology evidence="1">Multi-pass membrane protein</topology>
    </subcellularLocation>
</comment>
<comment type="catalytic activity">
    <reaction evidence="7">
        <text>L-cysteinyl-[protein] + hexadecanoyl-CoA = S-hexadecanoyl-L-cysteinyl-[protein] + CoA</text>
        <dbReference type="Rhea" id="RHEA:36683"/>
        <dbReference type="Rhea" id="RHEA-COMP:10131"/>
        <dbReference type="Rhea" id="RHEA-COMP:11032"/>
        <dbReference type="ChEBI" id="CHEBI:29950"/>
        <dbReference type="ChEBI" id="CHEBI:57287"/>
        <dbReference type="ChEBI" id="CHEBI:57379"/>
        <dbReference type="ChEBI" id="CHEBI:74151"/>
        <dbReference type="EC" id="2.3.1.225"/>
    </reaction>
</comment>
<dbReference type="GO" id="GO:0005783">
    <property type="term" value="C:endoplasmic reticulum"/>
    <property type="evidence" value="ECO:0007669"/>
    <property type="project" value="TreeGrafter"/>
</dbReference>
<gene>
    <name evidence="9" type="ORF">DPMN_005373</name>
</gene>
<dbReference type="GO" id="GO:0005794">
    <property type="term" value="C:Golgi apparatus"/>
    <property type="evidence" value="ECO:0007669"/>
    <property type="project" value="TreeGrafter"/>
</dbReference>
<keyword evidence="5 7" id="KW-0472">Membrane</keyword>
<feature type="domain" description="Palmitoyltransferase DHHC" evidence="8">
    <location>
        <begin position="71"/>
        <end position="207"/>
    </location>
</feature>
<evidence type="ECO:0000313" key="9">
    <source>
        <dbReference type="EMBL" id="KAH3881447.1"/>
    </source>
</evidence>
<protein>
    <recommendedName>
        <fullName evidence="7">Palmitoyltransferase</fullName>
        <ecNumber evidence="7">2.3.1.225</ecNumber>
    </recommendedName>
</protein>
<comment type="domain">
    <text evidence="7">The DHHC domain is required for palmitoyltransferase activity.</text>
</comment>
<evidence type="ECO:0000256" key="4">
    <source>
        <dbReference type="ARBA" id="ARBA00022989"/>
    </source>
</evidence>
<keyword evidence="6 7" id="KW-0012">Acyltransferase</keyword>
<dbReference type="InterPro" id="IPR001594">
    <property type="entry name" value="Palmitoyltrfase_DHHC"/>
</dbReference>
<dbReference type="EMBL" id="JAIWYP010000001">
    <property type="protein sequence ID" value="KAH3881447.1"/>
    <property type="molecule type" value="Genomic_DNA"/>
</dbReference>
<feature type="transmembrane region" description="Helical" evidence="7">
    <location>
        <begin position="145"/>
        <end position="161"/>
    </location>
</feature>
<comment type="similarity">
    <text evidence="7">Belongs to the DHHC palmitoyltransferase family.</text>
</comment>
<comment type="caution">
    <text evidence="9">The sequence shown here is derived from an EMBL/GenBank/DDBJ whole genome shotgun (WGS) entry which is preliminary data.</text>
</comment>
<keyword evidence="2 7" id="KW-0808">Transferase</keyword>
<feature type="transmembrane region" description="Helical" evidence="7">
    <location>
        <begin position="167"/>
        <end position="190"/>
    </location>
</feature>
<dbReference type="AlphaFoldDB" id="A0A9D4RWS0"/>
<dbReference type="PROSITE" id="PS50216">
    <property type="entry name" value="DHHC"/>
    <property type="match status" value="1"/>
</dbReference>
<keyword evidence="3 7" id="KW-0812">Transmembrane</keyword>
<sequence length="257" mass="28942">MDTINTVNRGDVSESSSTLSIITEIDLCANRDKHAFVSNETVDNWNNGFNKKRIFGNVICVDMPTNGATGWSYCEECETDVPPRAFHCLYCKGCVLKRDHHCHVLGTCIGFWNQRFFVVGSTYTVVTGIFGAHLCLSFLRASESVTFVGCLLPMTLVNWLLGSKPFLIFITTIHMYINALFTLLGIGFLATQVRVITQGLTLYEYKKRVPVKCSTSISENLRSVFGDYWALNFVFPFGFFVQQKGDGLTWDGVKFER</sequence>
<evidence type="ECO:0000256" key="6">
    <source>
        <dbReference type="ARBA" id="ARBA00023315"/>
    </source>
</evidence>